<keyword evidence="5" id="KW-0677">Repeat</keyword>
<dbReference type="EMBL" id="CAUOFW020001536">
    <property type="protein sequence ID" value="CAK9146139.1"/>
    <property type="molecule type" value="Genomic_DNA"/>
</dbReference>
<keyword evidence="3 10" id="KW-0812">Transmembrane</keyword>
<reference evidence="12 13" key="1">
    <citation type="submission" date="2024-02" db="EMBL/GenBank/DDBJ databases">
        <authorList>
            <person name="Vignale AGUSTIN F."/>
            <person name="Sosa J E."/>
            <person name="Modenutti C."/>
        </authorList>
    </citation>
    <scope>NUCLEOTIDE SEQUENCE [LARGE SCALE GENOMIC DNA]</scope>
</reference>
<dbReference type="Pfam" id="PF07714">
    <property type="entry name" value="PK_Tyr_Ser-Thr"/>
    <property type="match status" value="1"/>
</dbReference>
<evidence type="ECO:0000256" key="8">
    <source>
        <dbReference type="ARBA" id="ARBA00023180"/>
    </source>
</evidence>
<gene>
    <name evidence="12" type="ORF">ILEXP_LOCUS13971</name>
</gene>
<keyword evidence="2" id="KW-0433">Leucine-rich repeat</keyword>
<evidence type="ECO:0000256" key="6">
    <source>
        <dbReference type="ARBA" id="ARBA00022989"/>
    </source>
</evidence>
<dbReference type="PROSITE" id="PS50011">
    <property type="entry name" value="PROTEIN_KINASE_DOM"/>
    <property type="match status" value="1"/>
</dbReference>
<dbReference type="FunFam" id="3.30.200.20:FF:000125">
    <property type="entry name" value="Protein STRUBBELIG-RECEPTOR FAMILY 8"/>
    <property type="match status" value="1"/>
</dbReference>
<evidence type="ECO:0000256" key="9">
    <source>
        <dbReference type="SAM" id="MobiDB-lite"/>
    </source>
</evidence>
<dbReference type="InterPro" id="IPR046959">
    <property type="entry name" value="PRK1-6/SRF4-like"/>
</dbReference>
<feature type="domain" description="Protein kinase" evidence="11">
    <location>
        <begin position="365"/>
        <end position="636"/>
    </location>
</feature>
<dbReference type="Proteomes" id="UP001642360">
    <property type="component" value="Unassembled WGS sequence"/>
</dbReference>
<proteinExistence type="predicted"/>
<dbReference type="SUPFAM" id="SSF52058">
    <property type="entry name" value="L domain-like"/>
    <property type="match status" value="1"/>
</dbReference>
<comment type="subcellular location">
    <subcellularLocation>
        <location evidence="1">Membrane</location>
    </subcellularLocation>
</comment>
<comment type="caution">
    <text evidence="12">The sequence shown here is derived from an EMBL/GenBank/DDBJ whole genome shotgun (WGS) entry which is preliminary data.</text>
</comment>
<dbReference type="FunFam" id="1.10.510.10:FF:000095">
    <property type="entry name" value="protein STRUBBELIG-RECEPTOR FAMILY 8"/>
    <property type="match status" value="1"/>
</dbReference>
<feature type="transmembrane region" description="Helical" evidence="10">
    <location>
        <begin position="228"/>
        <end position="252"/>
    </location>
</feature>
<accession>A0ABC8RT04</accession>
<keyword evidence="4" id="KW-0732">Signal</keyword>
<dbReference type="InterPro" id="IPR001245">
    <property type="entry name" value="Ser-Thr/Tyr_kinase_cat_dom"/>
</dbReference>
<evidence type="ECO:0000313" key="13">
    <source>
        <dbReference type="Proteomes" id="UP001642360"/>
    </source>
</evidence>
<evidence type="ECO:0000256" key="3">
    <source>
        <dbReference type="ARBA" id="ARBA00022692"/>
    </source>
</evidence>
<evidence type="ECO:0000256" key="2">
    <source>
        <dbReference type="ARBA" id="ARBA00022614"/>
    </source>
</evidence>
<name>A0ABC8RT04_9AQUA</name>
<keyword evidence="7 10" id="KW-0472">Membrane</keyword>
<dbReference type="InterPro" id="IPR000719">
    <property type="entry name" value="Prot_kinase_dom"/>
</dbReference>
<dbReference type="Gene3D" id="3.80.10.10">
    <property type="entry name" value="Ribonuclease Inhibitor"/>
    <property type="match status" value="1"/>
</dbReference>
<evidence type="ECO:0000256" key="5">
    <source>
        <dbReference type="ARBA" id="ARBA00022737"/>
    </source>
</evidence>
<evidence type="ECO:0000256" key="10">
    <source>
        <dbReference type="SAM" id="Phobius"/>
    </source>
</evidence>
<organism evidence="12 13">
    <name type="scientific">Ilex paraguariensis</name>
    <name type="common">yerba mate</name>
    <dbReference type="NCBI Taxonomy" id="185542"/>
    <lineage>
        <taxon>Eukaryota</taxon>
        <taxon>Viridiplantae</taxon>
        <taxon>Streptophyta</taxon>
        <taxon>Embryophyta</taxon>
        <taxon>Tracheophyta</taxon>
        <taxon>Spermatophyta</taxon>
        <taxon>Magnoliopsida</taxon>
        <taxon>eudicotyledons</taxon>
        <taxon>Gunneridae</taxon>
        <taxon>Pentapetalae</taxon>
        <taxon>asterids</taxon>
        <taxon>campanulids</taxon>
        <taxon>Aquifoliales</taxon>
        <taxon>Aquifoliaceae</taxon>
        <taxon>Ilex</taxon>
    </lineage>
</organism>
<dbReference type="PANTHER" id="PTHR48007">
    <property type="entry name" value="LEUCINE-RICH REPEAT RECEPTOR-LIKE PROTEIN KINASE PXC1"/>
    <property type="match status" value="1"/>
</dbReference>
<keyword evidence="8" id="KW-0325">Glycoprotein</keyword>
<dbReference type="SMART" id="SM00220">
    <property type="entry name" value="S_TKc"/>
    <property type="match status" value="1"/>
</dbReference>
<keyword evidence="13" id="KW-1185">Reference proteome</keyword>
<dbReference type="InterPro" id="IPR001611">
    <property type="entry name" value="Leu-rich_rpt"/>
</dbReference>
<evidence type="ECO:0000256" key="1">
    <source>
        <dbReference type="ARBA" id="ARBA00004370"/>
    </source>
</evidence>
<protein>
    <recommendedName>
        <fullName evidence="11">Protein kinase domain-containing protein</fullName>
    </recommendedName>
</protein>
<dbReference type="Gene3D" id="3.30.200.20">
    <property type="entry name" value="Phosphorylase Kinase, domain 1"/>
    <property type="match status" value="1"/>
</dbReference>
<evidence type="ECO:0000259" key="11">
    <source>
        <dbReference type="PROSITE" id="PS50011"/>
    </source>
</evidence>
<dbReference type="InterPro" id="IPR013210">
    <property type="entry name" value="LRR_N_plant-typ"/>
</dbReference>
<dbReference type="PANTHER" id="PTHR48007:SF13">
    <property type="entry name" value="PROTEIN STRUBBELIG-RECEPTOR FAMILY 4"/>
    <property type="match status" value="1"/>
</dbReference>
<dbReference type="Gene3D" id="1.10.510.10">
    <property type="entry name" value="Transferase(Phosphotransferase) domain 1"/>
    <property type="match status" value="1"/>
</dbReference>
<dbReference type="SUPFAM" id="SSF56112">
    <property type="entry name" value="Protein kinase-like (PK-like)"/>
    <property type="match status" value="1"/>
</dbReference>
<dbReference type="GO" id="GO:0016020">
    <property type="term" value="C:membrane"/>
    <property type="evidence" value="ECO:0007669"/>
    <property type="project" value="UniProtKB-SubCell"/>
</dbReference>
<keyword evidence="6 10" id="KW-1133">Transmembrane helix</keyword>
<dbReference type="InterPro" id="IPR032675">
    <property type="entry name" value="LRR_dom_sf"/>
</dbReference>
<dbReference type="Pfam" id="PF13855">
    <property type="entry name" value="LRR_8"/>
    <property type="match status" value="1"/>
</dbReference>
<dbReference type="FunFam" id="3.80.10.10:FF:000041">
    <property type="entry name" value="LRR receptor-like serine/threonine-protein kinase ERECTA"/>
    <property type="match status" value="1"/>
</dbReference>
<evidence type="ECO:0000256" key="7">
    <source>
        <dbReference type="ARBA" id="ARBA00023136"/>
    </source>
</evidence>
<feature type="region of interest" description="Disordered" evidence="9">
    <location>
        <begin position="194"/>
        <end position="225"/>
    </location>
</feature>
<dbReference type="InterPro" id="IPR011009">
    <property type="entry name" value="Kinase-like_dom_sf"/>
</dbReference>
<dbReference type="Pfam" id="PF08263">
    <property type="entry name" value="LRRNT_2"/>
    <property type="match status" value="1"/>
</dbReference>
<sequence length="657" mass="71812">MAPLSLNHKYVRGICTIIFGFVLSSTTVTVVHSKTDAPDVSALNVMYSSLNSPSELDNWKSSGGDPCGQSWKGIKCSGSSWINGLPAFKLDICHLLYSDLSKNNLKGDIPYQLPPNSRKIDLSGNGLTGSVPYSISQMKDLKYLNLNHNQLKGQLSDMFGQLSKLNELDLSFNSLSGNLPQSFKSLSSLTTLTGGNSWSSGPAPPPPPGQKSSPHASRKSKNGDEKSALGGLAIVGILLGVLVVLGILIALFSRRSSSPPSHFLEEDRLSQRRPFTPLTSQELSNDLRAEVHKNFRDLKSSDSSASITVKALHTSPSMGLKPPPSDRIKSFNDSGFANHQNVKRSSSIRVMCYSLAELQTATGNFATGRLLGEGSIGRAYRAKYTDGKVLAVKKIDSSLFQGEGGVDFTEIVTNISKLHHPNIAEIVGYCSEQGQHMLVYEYFRNGSLHEFLHLSDNFSKPLTWNTRIKIALGTARAVEYLHEVCSPSCVHKNIKSSNILLDTELNPCLSDCGLASFHQRTSQNVGPGYNAPECTTSSAHTVKSDVYSFGVVMLELLTGRMPFDSSMPRFEQSLVRWATPQLHDIDALAKMVDPALCGLYPPKSLSRFADVIALCVQSELEFRPPMSEVVQALVRLVQRSSMREDLGASRRLDDYDY</sequence>
<evidence type="ECO:0000256" key="4">
    <source>
        <dbReference type="ARBA" id="ARBA00022729"/>
    </source>
</evidence>
<evidence type="ECO:0000313" key="12">
    <source>
        <dbReference type="EMBL" id="CAK9146139.1"/>
    </source>
</evidence>
<dbReference type="AlphaFoldDB" id="A0ABC8RT04"/>